<evidence type="ECO:0000256" key="1">
    <source>
        <dbReference type="SAM" id="SignalP"/>
    </source>
</evidence>
<keyword evidence="1" id="KW-0732">Signal</keyword>
<accession>A0A4P7LCE0</accession>
<evidence type="ECO:0000313" key="3">
    <source>
        <dbReference type="Proteomes" id="UP000295294"/>
    </source>
</evidence>
<evidence type="ECO:0008006" key="4">
    <source>
        <dbReference type="Google" id="ProtNLM"/>
    </source>
</evidence>
<dbReference type="EMBL" id="CP038635">
    <property type="protein sequence ID" value="QBY53188.1"/>
    <property type="molecule type" value="Genomic_DNA"/>
</dbReference>
<dbReference type="InterPro" id="IPR029062">
    <property type="entry name" value="Class_I_gatase-like"/>
</dbReference>
<proteinExistence type="predicted"/>
<dbReference type="InterPro" id="IPR011330">
    <property type="entry name" value="Glyco_hydro/deAcase_b/a-brl"/>
</dbReference>
<sequence length="613" mass="66656">MFNKSNSLLRRSSCLALRALLMVFALALTVPAMTHAATNQIALLVPDGFALPDPRVSAWLDAAQEEGLKITVINDTQFQQGTTPAQFSGVILPDQVHVNASDALIAALETYTTQGGSLMLVYDFGALTTTGFYAVPKSRLSNLAGVDYVLYDQLLGNMIGVGPITGLGSTLRTLQVPPGKSMLWDAGATDPVEGVSGYVYGFLIYPSFVTQGTYPGSALITSPNFGLVAGLRDFGSGRVLFVNTPLSYLKGQTDGMLMHGFLRYFGTNLMKMPRLSAQPKALGGLVLNWHLCAGDQIAPAVEMNTWGTFDNSNSPFSISVTAGPDHIDFGDGKGVNLSQNTSAKNLLLSLQSKGHKIGSHGGWIHDYWGANASESNQSSFEQYLMLNKQSVESVAGRAAVEYSAPQGNTPQWSVNWIEANGNTGYYFLGHTGMAPTRSYRDGVLSNNTIRAFPVMPFGPNATFEEFQEFNVPVTDVNTWYRQLIDFVAKNRTSRLIYMHPAGAIQYPRTLNVIFNKADNVKANGKFSWYTMDTLAQFAQRRQQTAWQATDNGNSWAFQATHPTDMTDMAWVLPRSAYTQPVVTQGLALVTWDTNNWIVTSLGGTSLAFVAGKQ</sequence>
<protein>
    <recommendedName>
        <fullName evidence="4">NodB homology domain-containing protein</fullName>
    </recommendedName>
</protein>
<dbReference type="Proteomes" id="UP000295294">
    <property type="component" value="Chromosome 2"/>
</dbReference>
<dbReference type="Gene3D" id="3.20.20.370">
    <property type="entry name" value="Glycoside hydrolase/deacetylase"/>
    <property type="match status" value="1"/>
</dbReference>
<feature type="chain" id="PRO_5020781328" description="NodB homology domain-containing protein" evidence="1">
    <location>
        <begin position="37"/>
        <end position="613"/>
    </location>
</feature>
<dbReference type="AlphaFoldDB" id="A0A4P7LCE0"/>
<dbReference type="Gene3D" id="3.40.50.880">
    <property type="match status" value="1"/>
</dbReference>
<name>A0A4P7LCE0_9BURK</name>
<reference evidence="2 3" key="1">
    <citation type="submission" date="2019-03" db="EMBL/GenBank/DDBJ databases">
        <title>Efficiently degradation of phenoxyalkanoic acid herbicides by Cupriavidus oxalaticus strain X32.</title>
        <authorList>
            <person name="Sheng X."/>
        </authorList>
    </citation>
    <scope>NUCLEOTIDE SEQUENCE [LARGE SCALE GENOMIC DNA]</scope>
    <source>
        <strain evidence="2 3">X32</strain>
    </source>
</reference>
<dbReference type="KEGG" id="cox:E0W60_19025"/>
<dbReference type="SUPFAM" id="SSF88713">
    <property type="entry name" value="Glycoside hydrolase/deacetylase"/>
    <property type="match status" value="1"/>
</dbReference>
<gene>
    <name evidence="2" type="ORF">E0W60_19025</name>
</gene>
<dbReference type="GO" id="GO:0005975">
    <property type="term" value="P:carbohydrate metabolic process"/>
    <property type="evidence" value="ECO:0007669"/>
    <property type="project" value="InterPro"/>
</dbReference>
<evidence type="ECO:0000313" key="2">
    <source>
        <dbReference type="EMBL" id="QBY53188.1"/>
    </source>
</evidence>
<organism evidence="2 3">
    <name type="scientific">Cupriavidus oxalaticus</name>
    <dbReference type="NCBI Taxonomy" id="96344"/>
    <lineage>
        <taxon>Bacteria</taxon>
        <taxon>Pseudomonadati</taxon>
        <taxon>Pseudomonadota</taxon>
        <taxon>Betaproteobacteria</taxon>
        <taxon>Burkholderiales</taxon>
        <taxon>Burkholderiaceae</taxon>
        <taxon>Cupriavidus</taxon>
    </lineage>
</organism>
<feature type="signal peptide" evidence="1">
    <location>
        <begin position="1"/>
        <end position="36"/>
    </location>
</feature>
<dbReference type="OrthoDB" id="1717819at2"/>
<dbReference type="SUPFAM" id="SSF52317">
    <property type="entry name" value="Class I glutamine amidotransferase-like"/>
    <property type="match status" value="1"/>
</dbReference>